<comment type="similarity">
    <text evidence="1">Belongs to the ABC transporter superfamily.</text>
</comment>
<dbReference type="EMBL" id="OP616812">
    <property type="protein sequence ID" value="WDA99065.1"/>
    <property type="molecule type" value="Genomic_DNA"/>
</dbReference>
<evidence type="ECO:0000256" key="3">
    <source>
        <dbReference type="ARBA" id="ARBA00022448"/>
    </source>
</evidence>
<keyword evidence="3" id="KW-0813">Transport</keyword>
<dbReference type="InterPro" id="IPR017871">
    <property type="entry name" value="ABC_transporter-like_CS"/>
</dbReference>
<gene>
    <name evidence="7" type="primary">mntA</name>
    <name evidence="7" type="ORF">GRSY_060</name>
</gene>
<evidence type="ECO:0000259" key="6">
    <source>
        <dbReference type="PROSITE" id="PS50893"/>
    </source>
</evidence>
<dbReference type="PANTHER" id="PTHR42734">
    <property type="entry name" value="METAL TRANSPORT SYSTEM ATP-BINDING PROTEIN TM_0124-RELATED"/>
    <property type="match status" value="1"/>
</dbReference>
<dbReference type="PANTHER" id="PTHR42734:SF5">
    <property type="entry name" value="IRON TRANSPORT SYSTEM ATP-BINDING PROTEIN HI_0361-RELATED"/>
    <property type="match status" value="1"/>
</dbReference>
<dbReference type="PROSITE" id="PS00211">
    <property type="entry name" value="ABC_TRANSPORTER_1"/>
    <property type="match status" value="1"/>
</dbReference>
<dbReference type="InterPro" id="IPR050153">
    <property type="entry name" value="Metal_Ion_Import_ABC"/>
</dbReference>
<evidence type="ECO:0000256" key="1">
    <source>
        <dbReference type="ARBA" id="ARBA00005417"/>
    </source>
</evidence>
<dbReference type="InterPro" id="IPR027417">
    <property type="entry name" value="P-loop_NTPase"/>
</dbReference>
<keyword evidence="5 7" id="KW-0067">ATP-binding</keyword>
<dbReference type="SMART" id="SM00382">
    <property type="entry name" value="AAA"/>
    <property type="match status" value="1"/>
</dbReference>
<dbReference type="FunFam" id="3.40.50.300:FF:000134">
    <property type="entry name" value="Iron-enterobactin ABC transporter ATP-binding protein"/>
    <property type="match status" value="1"/>
</dbReference>
<protein>
    <recommendedName>
        <fullName evidence="2">Probable ATP-dependent transporter ycf16</fullName>
    </recommendedName>
</protein>
<feature type="domain" description="ABC transporter" evidence="6">
    <location>
        <begin position="13"/>
        <end position="246"/>
    </location>
</feature>
<dbReference type="AlphaFoldDB" id="A0A9Y1I2F7"/>
<dbReference type="InterPro" id="IPR003593">
    <property type="entry name" value="AAA+_ATPase"/>
</dbReference>
<dbReference type="GO" id="GO:0016887">
    <property type="term" value="F:ATP hydrolysis activity"/>
    <property type="evidence" value="ECO:0007669"/>
    <property type="project" value="InterPro"/>
</dbReference>
<dbReference type="GO" id="GO:0005524">
    <property type="term" value="F:ATP binding"/>
    <property type="evidence" value="ECO:0007669"/>
    <property type="project" value="UniProtKB-KW"/>
</dbReference>
<organism evidence="7">
    <name type="scientific">Gronococcus sybilensis</name>
    <dbReference type="NCBI Taxonomy" id="3028029"/>
    <lineage>
        <taxon>Eukaryota</taxon>
        <taxon>Rhodophyta</taxon>
        <taxon>Bangiophyceae</taxon>
        <taxon>Cavernulicolales</taxon>
        <taxon>Cavernulicolaceae</taxon>
        <taxon>Gronococcus</taxon>
    </lineage>
</organism>
<evidence type="ECO:0000313" key="7">
    <source>
        <dbReference type="EMBL" id="WDA99065.1"/>
    </source>
</evidence>
<dbReference type="Pfam" id="PF00005">
    <property type="entry name" value="ABC_tran"/>
    <property type="match status" value="1"/>
</dbReference>
<accession>A0A9Y1I2F7</accession>
<keyword evidence="4" id="KW-0547">Nucleotide-binding</keyword>
<evidence type="ECO:0000256" key="2">
    <source>
        <dbReference type="ARBA" id="ARBA00014334"/>
    </source>
</evidence>
<dbReference type="PROSITE" id="PS50893">
    <property type="entry name" value="ABC_TRANSPORTER_2"/>
    <property type="match status" value="1"/>
</dbReference>
<dbReference type="CDD" id="cd03235">
    <property type="entry name" value="ABC_Metallic_Cations"/>
    <property type="match status" value="1"/>
</dbReference>
<dbReference type="SUPFAM" id="SSF52540">
    <property type="entry name" value="P-loop containing nucleoside triphosphate hydrolases"/>
    <property type="match status" value="1"/>
</dbReference>
<proteinExistence type="inferred from homology"/>
<name>A0A9Y1I2F7_9RHOD</name>
<dbReference type="Gene3D" id="3.40.50.300">
    <property type="entry name" value="P-loop containing nucleotide triphosphate hydrolases"/>
    <property type="match status" value="1"/>
</dbReference>
<keyword evidence="7" id="KW-0934">Plastid</keyword>
<dbReference type="InterPro" id="IPR003439">
    <property type="entry name" value="ABC_transporter-like_ATP-bd"/>
</dbReference>
<reference evidence="7" key="1">
    <citation type="journal article" date="2023" name="J. Phycol.">
        <title>Revised classification of the Cyanidiophyceae based on plastid genome data with descriptions of the Cavernulicolales ord. nov. and Galdieriales ord. nov. (Rhodophyta).</title>
        <authorList>
            <person name="Park S.I."/>
            <person name="Cho C.H."/>
            <person name="Ciniglia C."/>
            <person name="Huang T.Y."/>
            <person name="Liu S.L."/>
            <person name="Bustamante D.E."/>
            <person name="Calderon M.S."/>
            <person name="Mansilla A."/>
            <person name="McDermott T."/>
            <person name="Andersen R.A."/>
            <person name="Yoon H.S."/>
        </authorList>
    </citation>
    <scope>NUCLEOTIDE SEQUENCE</scope>
</reference>
<sequence>MNDSRNLSMQRELIVQDLSVCYKNTKILNDINFITEEGRIVGIIGPNGAGKSTLFKSLLGINRKNTGKVLFGKQALSKYKREIAYVPQRSQIDWNYPVTVWDIVMMGQIPAMGWLGNFSNNTYNLIEIALDRLGIENLKDLHIGELSGGQQQRVFIARAIAQQASILLLDEPLAGIDYRTQNLIIDILKELAHRDNKLILIINHDLGDIIHHFDELLLINKVVIKKGAPTDVLQTKFLDMAYGGGLEK</sequence>
<evidence type="ECO:0000256" key="5">
    <source>
        <dbReference type="ARBA" id="ARBA00022840"/>
    </source>
</evidence>
<geneLocation type="plastid" evidence="7"/>
<evidence type="ECO:0000256" key="4">
    <source>
        <dbReference type="ARBA" id="ARBA00022741"/>
    </source>
</evidence>